<sequence>MKLYFIRQLVSIFDFTKPVDSKSRDFQYQLIVTVRSGKGKTQKSEVTIDNSLIITNIDRCSPNRTGTYNFKCQFSTDISIVEEITTK</sequence>
<accession>A0AAF5RWU0</accession>
<dbReference type="Proteomes" id="UP000093561">
    <property type="component" value="Unassembled WGS sequence"/>
</dbReference>
<reference evidence="1" key="2">
    <citation type="journal article" date="2016" name="Mol. Ecol.">
        <title>Population genomics of the filarial nematode parasite Wuchereria bancrofti from mosquitoes.</title>
        <authorList>
            <person name="Small S.T."/>
            <person name="Reimer L.J."/>
            <person name="Tisch D.J."/>
            <person name="King C.L."/>
            <person name="Christensen B.M."/>
            <person name="Siba P.M."/>
            <person name="Kazura J.W."/>
            <person name="Serre D."/>
            <person name="Zimmerman P.A."/>
        </authorList>
    </citation>
    <scope>NUCLEOTIDE SEQUENCE</scope>
    <source>
        <strain evidence="1">pt0022</strain>
    </source>
</reference>
<proteinExistence type="predicted"/>
<organism evidence="1 2">
    <name type="scientific">Wuchereria bancrofti</name>
    <dbReference type="NCBI Taxonomy" id="6293"/>
    <lineage>
        <taxon>Eukaryota</taxon>
        <taxon>Metazoa</taxon>
        <taxon>Ecdysozoa</taxon>
        <taxon>Nematoda</taxon>
        <taxon>Chromadorea</taxon>
        <taxon>Rhabditida</taxon>
        <taxon>Spirurina</taxon>
        <taxon>Spiruromorpha</taxon>
        <taxon>Filarioidea</taxon>
        <taxon>Onchocercidae</taxon>
        <taxon>Wuchereria</taxon>
    </lineage>
</organism>
<dbReference type="AlphaFoldDB" id="A0AAF5RWU0"/>
<dbReference type="WBParaSite" id="mrna-Wban_08256">
    <property type="protein sequence ID" value="mrna-Wban_08256"/>
    <property type="gene ID" value="Wban_08256"/>
</dbReference>
<reference evidence="1" key="1">
    <citation type="submission" date="2015-03" db="EMBL/GenBank/DDBJ databases">
        <title>Wuchereria bancrofti Genome Sequencing Papua New Guinea Strain.</title>
        <authorList>
            <person name="Small S.T."/>
            <person name="Serre D."/>
            <person name="Zimmerman P.A."/>
        </authorList>
    </citation>
    <scope>NUCLEOTIDE SEQUENCE [LARGE SCALE GENOMIC DNA]</scope>
    <source>
        <strain evidence="1">pt0022</strain>
    </source>
</reference>
<evidence type="ECO:0000313" key="2">
    <source>
        <dbReference type="WBParaSite" id="mrna-Wban_08256"/>
    </source>
</evidence>
<name>A0AAF5RWU0_WUCBA</name>
<reference evidence="2" key="3">
    <citation type="submission" date="2024-02" db="UniProtKB">
        <authorList>
            <consortium name="WormBaseParasite"/>
        </authorList>
    </citation>
    <scope>IDENTIFICATION</scope>
    <source>
        <strain evidence="2">pt0022</strain>
    </source>
</reference>
<evidence type="ECO:0000313" key="1">
    <source>
        <dbReference type="Proteomes" id="UP000093561"/>
    </source>
</evidence>
<protein>
    <submittedName>
        <fullName evidence="2">Uncharacterized protein</fullName>
    </submittedName>
</protein>